<dbReference type="Proteomes" id="UP000235653">
    <property type="component" value="Unassembled WGS sequence"/>
</dbReference>
<name>A0A2P5P8W7_9CHLR</name>
<comment type="caution">
    <text evidence="13">The sequence shown here is derived from an EMBL/GenBank/DDBJ whole genome shotgun (WGS) entry which is preliminary data.</text>
</comment>
<comment type="catalytic activity">
    <reaction evidence="10">
        <text>N-acetyl-alpha-D-glucosamine 1-phosphate + UTP + H(+) = UDP-N-acetyl-alpha-D-glucosamine + diphosphate</text>
        <dbReference type="Rhea" id="RHEA:13509"/>
        <dbReference type="ChEBI" id="CHEBI:15378"/>
        <dbReference type="ChEBI" id="CHEBI:33019"/>
        <dbReference type="ChEBI" id="CHEBI:46398"/>
        <dbReference type="ChEBI" id="CHEBI:57705"/>
        <dbReference type="ChEBI" id="CHEBI:57776"/>
        <dbReference type="EC" id="2.7.7.23"/>
    </reaction>
</comment>
<dbReference type="CDD" id="cd05636">
    <property type="entry name" value="LbH_G1P_TT_C_like"/>
    <property type="match status" value="1"/>
</dbReference>
<evidence type="ECO:0000256" key="5">
    <source>
        <dbReference type="ARBA" id="ARBA00022679"/>
    </source>
</evidence>
<sequence length="414" mass="44606">MIQAKRETDRENSLLKAVILAAGEGRRMKPLTFTRPKPMITVANKPILEWLLLECIAAGITEFAFIIGYREGSIRDYFGDGTRWKVRISYFIQAEATGTASAIKLAQGMVGDRFIVLNGDGIIGKADIERLASFPSTSIAVQEVNDTTGLGIIEVENGRVKSILEKPEYATSKLANAGTYLFTEAIFQAIDRTEKSPRGQFEITRSLEILINDGSGVACQPINYWLTVSYPWELLRVNEIILSGMESGCEGAIEPGAHIEGRCVLGKNTRIRSGSYITGPVIIGENCDIGPNCYIRGSTAIGNGCRIGASVEIKNSIIMSGTKIPHLSYVGDSVIGENCNFGAGTKVANLRFDHRNIRSGHVDTGLHKFGAIIGDNVQTGINVSINPGTLIGDGALIRPGSVVSGEVERGSLVR</sequence>
<dbReference type="Pfam" id="PF25087">
    <property type="entry name" value="GMPPB_C"/>
    <property type="match status" value="1"/>
</dbReference>
<keyword evidence="7" id="KW-0511">Multifunctional enzyme</keyword>
<dbReference type="SUPFAM" id="SSF53448">
    <property type="entry name" value="Nucleotide-diphospho-sugar transferases"/>
    <property type="match status" value="1"/>
</dbReference>
<dbReference type="InterPro" id="IPR023915">
    <property type="entry name" value="Bifunctiontional_GlmU_arc-type"/>
</dbReference>
<organism evidence="13 14">
    <name type="scientific">Dehalogenimonas etheniformans</name>
    <dbReference type="NCBI Taxonomy" id="1536648"/>
    <lineage>
        <taxon>Bacteria</taxon>
        <taxon>Bacillati</taxon>
        <taxon>Chloroflexota</taxon>
        <taxon>Dehalococcoidia</taxon>
        <taxon>Dehalococcoidales</taxon>
        <taxon>Dehalococcoidaceae</taxon>
        <taxon>Dehalogenimonas</taxon>
    </lineage>
</organism>
<dbReference type="Gene3D" id="2.160.10.10">
    <property type="entry name" value="Hexapeptide repeat proteins"/>
    <property type="match status" value="1"/>
</dbReference>
<comment type="similarity">
    <text evidence="3">In the C-terminal section; belongs to the transferase hexapeptide repeat family.</text>
</comment>
<keyword evidence="8" id="KW-0012">Acyltransferase</keyword>
<dbReference type="RefSeq" id="WP_102330225.1">
    <property type="nucleotide sequence ID" value="NZ_CP058566.2"/>
</dbReference>
<dbReference type="SUPFAM" id="SSF51161">
    <property type="entry name" value="Trimeric LpxA-like enzymes"/>
    <property type="match status" value="1"/>
</dbReference>
<dbReference type="Gene3D" id="3.90.550.10">
    <property type="entry name" value="Spore Coat Polysaccharide Biosynthesis Protein SpsA, Chain A"/>
    <property type="match status" value="1"/>
</dbReference>
<dbReference type="PANTHER" id="PTHR43584:SF8">
    <property type="entry name" value="N-ACETYLMURAMATE ALPHA-1-PHOSPHATE URIDYLYLTRANSFERASE"/>
    <property type="match status" value="1"/>
</dbReference>
<evidence type="ECO:0000256" key="7">
    <source>
        <dbReference type="ARBA" id="ARBA00023268"/>
    </source>
</evidence>
<proteinExistence type="inferred from homology"/>
<evidence type="ECO:0000259" key="12">
    <source>
        <dbReference type="Pfam" id="PF25087"/>
    </source>
</evidence>
<evidence type="ECO:0000256" key="3">
    <source>
        <dbReference type="ARBA" id="ARBA00007707"/>
    </source>
</evidence>
<evidence type="ECO:0000313" key="14">
    <source>
        <dbReference type="Proteomes" id="UP000235653"/>
    </source>
</evidence>
<dbReference type="EMBL" id="JQAN02000006">
    <property type="protein sequence ID" value="PPD58741.1"/>
    <property type="molecule type" value="Genomic_DNA"/>
</dbReference>
<evidence type="ECO:0000256" key="4">
    <source>
        <dbReference type="ARBA" id="ARBA00007947"/>
    </source>
</evidence>
<comment type="pathway">
    <text evidence="1">Nucleotide-sugar biosynthesis; UDP-N-acetyl-alpha-D-glucosamine biosynthesis; N-acetyl-alpha-D-glucosamine 1-phosphate from alpha-D-glucosamine 6-phosphate (route II): step 2/2.</text>
</comment>
<dbReference type="InterPro" id="IPR050065">
    <property type="entry name" value="GlmU-like"/>
</dbReference>
<dbReference type="Pfam" id="PF00483">
    <property type="entry name" value="NTP_transferase"/>
    <property type="match status" value="1"/>
</dbReference>
<dbReference type="InterPro" id="IPR005835">
    <property type="entry name" value="NTP_transferase_dom"/>
</dbReference>
<dbReference type="PANTHER" id="PTHR43584">
    <property type="entry name" value="NUCLEOTIDYL TRANSFERASE"/>
    <property type="match status" value="1"/>
</dbReference>
<comment type="similarity">
    <text evidence="4">In the N-terminal section; belongs to the N-acetylglucosamine-1-phosphate uridyltransferase family.</text>
</comment>
<dbReference type="InterPro" id="IPR029044">
    <property type="entry name" value="Nucleotide-diphossugar_trans"/>
</dbReference>
<dbReference type="CDD" id="cd04181">
    <property type="entry name" value="NTP_transferase"/>
    <property type="match status" value="1"/>
</dbReference>
<accession>A0A2P5P8W7</accession>
<feature type="domain" description="Nucleotidyl transferase" evidence="11">
    <location>
        <begin position="16"/>
        <end position="238"/>
    </location>
</feature>
<evidence type="ECO:0000256" key="1">
    <source>
        <dbReference type="ARBA" id="ARBA00005166"/>
    </source>
</evidence>
<dbReference type="NCBIfam" id="TIGR03992">
    <property type="entry name" value="Arch_glmU"/>
    <property type="match status" value="1"/>
</dbReference>
<dbReference type="InterPro" id="IPR011004">
    <property type="entry name" value="Trimer_LpxA-like_sf"/>
</dbReference>
<dbReference type="AlphaFoldDB" id="A0A2P5P8W7"/>
<evidence type="ECO:0000259" key="11">
    <source>
        <dbReference type="Pfam" id="PF00483"/>
    </source>
</evidence>
<evidence type="ECO:0000256" key="10">
    <source>
        <dbReference type="ARBA" id="ARBA00048493"/>
    </source>
</evidence>
<comment type="catalytic activity">
    <reaction evidence="9">
        <text>alpha-D-glucosamine 1-phosphate + acetyl-CoA = N-acetyl-alpha-D-glucosamine 1-phosphate + CoA + H(+)</text>
        <dbReference type="Rhea" id="RHEA:13725"/>
        <dbReference type="ChEBI" id="CHEBI:15378"/>
        <dbReference type="ChEBI" id="CHEBI:57287"/>
        <dbReference type="ChEBI" id="CHEBI:57288"/>
        <dbReference type="ChEBI" id="CHEBI:57776"/>
        <dbReference type="ChEBI" id="CHEBI:58516"/>
        <dbReference type="EC" id="2.3.1.157"/>
    </reaction>
</comment>
<gene>
    <name evidence="13" type="ORF">JP09_002390</name>
</gene>
<dbReference type="GO" id="GO:0006048">
    <property type="term" value="P:UDP-N-acetylglucosamine biosynthetic process"/>
    <property type="evidence" value="ECO:0007669"/>
    <property type="project" value="UniProtKB-UniPathway"/>
</dbReference>
<evidence type="ECO:0000256" key="2">
    <source>
        <dbReference type="ARBA" id="ARBA00005208"/>
    </source>
</evidence>
<dbReference type="InterPro" id="IPR056729">
    <property type="entry name" value="GMPPB_C"/>
</dbReference>
<keyword evidence="5" id="KW-0808">Transferase</keyword>
<comment type="pathway">
    <text evidence="2">Nucleotide-sugar biosynthesis; UDP-N-acetyl-alpha-D-glucosamine biosynthesis; UDP-N-acetyl-alpha-D-glucosamine from N-acetyl-alpha-D-glucosamine 1-phosphate: step 1/1.</text>
</comment>
<evidence type="ECO:0000256" key="9">
    <source>
        <dbReference type="ARBA" id="ARBA00048247"/>
    </source>
</evidence>
<evidence type="ECO:0000256" key="8">
    <source>
        <dbReference type="ARBA" id="ARBA00023315"/>
    </source>
</evidence>
<keyword evidence="14" id="KW-1185">Reference proteome</keyword>
<dbReference type="GO" id="GO:0003977">
    <property type="term" value="F:UDP-N-acetylglucosamine diphosphorylase activity"/>
    <property type="evidence" value="ECO:0007669"/>
    <property type="project" value="UniProtKB-EC"/>
</dbReference>
<dbReference type="UniPathway" id="UPA00113">
    <property type="reaction ID" value="UER00532"/>
</dbReference>
<protein>
    <submittedName>
        <fullName evidence="13">Glucose-1-phosphate thymidylyltransferase</fullName>
    </submittedName>
</protein>
<keyword evidence="6" id="KW-0548">Nucleotidyltransferase</keyword>
<evidence type="ECO:0000256" key="6">
    <source>
        <dbReference type="ARBA" id="ARBA00022695"/>
    </source>
</evidence>
<dbReference type="GO" id="GO:0019134">
    <property type="term" value="F:glucosamine-1-phosphate N-acetyltransferase activity"/>
    <property type="evidence" value="ECO:0007669"/>
    <property type="project" value="UniProtKB-EC"/>
</dbReference>
<feature type="domain" description="Mannose-1-phosphate guanyltransferase C-terminal" evidence="12">
    <location>
        <begin position="277"/>
        <end position="378"/>
    </location>
</feature>
<reference evidence="13 14" key="1">
    <citation type="journal article" date="2017" name="ISME J.">
        <title>Grape pomace compost harbors organohalide-respiring Dehalogenimonas species with novel reductive dehalogenase genes.</title>
        <authorList>
            <person name="Yang Y."/>
            <person name="Higgins S.A."/>
            <person name="Yan J."/>
            <person name="Simsir B."/>
            <person name="Chourey K."/>
            <person name="Iyer R."/>
            <person name="Hettich R.L."/>
            <person name="Baldwin B."/>
            <person name="Ogles D.M."/>
            <person name="Loffler F.E."/>
        </authorList>
    </citation>
    <scope>NUCLEOTIDE SEQUENCE [LARGE SCALE GENOMIC DNA]</scope>
    <source>
        <strain evidence="13 14">GP</strain>
    </source>
</reference>
<dbReference type="OrthoDB" id="9803871at2"/>
<evidence type="ECO:0000313" key="13">
    <source>
        <dbReference type="EMBL" id="PPD58741.1"/>
    </source>
</evidence>